<dbReference type="Pfam" id="PF05958">
    <property type="entry name" value="tRNA_U5-meth_tr"/>
    <property type="match status" value="1"/>
</dbReference>
<organism evidence="7 8">
    <name type="scientific">bacterium (Candidatus Blackallbacteria) CG17_big_fil_post_rev_8_21_14_2_50_48_46</name>
    <dbReference type="NCBI Taxonomy" id="2014261"/>
    <lineage>
        <taxon>Bacteria</taxon>
        <taxon>Candidatus Blackallbacteria</taxon>
    </lineage>
</organism>
<reference evidence="7 8" key="1">
    <citation type="submission" date="2017-09" db="EMBL/GenBank/DDBJ databases">
        <title>Depth-based differentiation of microbial function through sediment-hosted aquifers and enrichment of novel symbionts in the deep terrestrial subsurface.</title>
        <authorList>
            <person name="Probst A.J."/>
            <person name="Ladd B."/>
            <person name="Jarett J.K."/>
            <person name="Geller-Mcgrath D.E."/>
            <person name="Sieber C.M."/>
            <person name="Emerson J.B."/>
            <person name="Anantharaman K."/>
            <person name="Thomas B.C."/>
            <person name="Malmstrom R."/>
            <person name="Stieglmeier M."/>
            <person name="Klingl A."/>
            <person name="Woyke T."/>
            <person name="Ryan C.M."/>
            <person name="Banfield J.F."/>
        </authorList>
    </citation>
    <scope>NUCLEOTIDE SEQUENCE [LARGE SCALE GENOMIC DNA]</scope>
    <source>
        <strain evidence="7">CG17_big_fil_post_rev_8_21_14_2_50_48_46</strain>
    </source>
</reference>
<gene>
    <name evidence="7" type="ORF">COW36_08025</name>
</gene>
<dbReference type="SUPFAM" id="SSF53335">
    <property type="entry name" value="S-adenosyl-L-methionine-dependent methyltransferases"/>
    <property type="match status" value="1"/>
</dbReference>
<dbReference type="InterPro" id="IPR030390">
    <property type="entry name" value="MeTrfase_TrmA_AS"/>
</dbReference>
<dbReference type="PROSITE" id="PS51687">
    <property type="entry name" value="SAM_MT_RNA_M5U"/>
    <property type="match status" value="1"/>
</dbReference>
<feature type="domain" description="TRAM" evidence="6">
    <location>
        <begin position="6"/>
        <end position="64"/>
    </location>
</feature>
<dbReference type="FunFam" id="3.40.50.150:FF:000009">
    <property type="entry name" value="23S rRNA (Uracil(1939)-C(5))-methyltransferase RlmD"/>
    <property type="match status" value="1"/>
</dbReference>
<dbReference type="SUPFAM" id="SSF50249">
    <property type="entry name" value="Nucleic acid-binding proteins"/>
    <property type="match status" value="1"/>
</dbReference>
<feature type="binding site" evidence="4">
    <location>
        <position position="389"/>
    </location>
    <ligand>
        <name>S-adenosyl-L-methionine</name>
        <dbReference type="ChEBI" id="CHEBI:59789"/>
    </ligand>
</feature>
<dbReference type="InterPro" id="IPR030391">
    <property type="entry name" value="MeTrfase_TrmA_CS"/>
</dbReference>
<evidence type="ECO:0000256" key="2">
    <source>
        <dbReference type="ARBA" id="ARBA00022679"/>
    </source>
</evidence>
<sequence length="469" mass="52199">MSRLRPLQPGDLLEIEIEKMVPGGEGLGKVIGYPIFVPGGLPGDRGPVEIISVKKDYARGLQKALWQESPQRVEAPCPIAKECGGCQWQELDYSAQLEYKAALLSETLMRLGKFAETDLSTWIKPVMGMALPWHYRNKAQFPLQNLAGKVRGGFYAPRSHELVPVDSCLLHPEGINQTLNFTEELLNQLKIQAYEPSTGQGFIRHLVIRQSKKTGEILLGLVCGQWETPGLNTLVESLTQKLPHLVGIVQNLNQDPGNRILGKEQRILWGNETLNEVLGDFKFQISLPSFFQVNPEQTEVLYNTVKKMADLKGSETLLDAFAGAGTIGLWLSQNCKQVICIESLPEAIADGKRNAALNEVSNLEFISGKVENLIAQILKKQPLDLVILDPPRKGCAPEVLHALMETEISRLIYVSCNPATLARDLEMLSSNYQITEIQPVDMFPHTHHLETVVHLIRKQDVQPEAAEQN</sequence>
<dbReference type="PANTHER" id="PTHR11061:SF30">
    <property type="entry name" value="TRNA (URACIL(54)-C(5))-METHYLTRANSFERASE"/>
    <property type="match status" value="1"/>
</dbReference>
<evidence type="ECO:0000313" key="8">
    <source>
        <dbReference type="Proteomes" id="UP000231019"/>
    </source>
</evidence>
<dbReference type="Gene3D" id="3.40.50.150">
    <property type="entry name" value="Vaccinia Virus protein VP39"/>
    <property type="match status" value="1"/>
</dbReference>
<dbReference type="Proteomes" id="UP000231019">
    <property type="component" value="Unassembled WGS sequence"/>
</dbReference>
<dbReference type="NCBIfam" id="TIGR00479">
    <property type="entry name" value="rumA"/>
    <property type="match status" value="1"/>
</dbReference>
<feature type="binding site" evidence="4">
    <location>
        <position position="342"/>
    </location>
    <ligand>
        <name>S-adenosyl-L-methionine</name>
        <dbReference type="ChEBI" id="CHEBI:59789"/>
    </ligand>
</feature>
<evidence type="ECO:0000256" key="5">
    <source>
        <dbReference type="PROSITE-ProRule" id="PRU10015"/>
    </source>
</evidence>
<dbReference type="PROSITE" id="PS01230">
    <property type="entry name" value="TRMA_1"/>
    <property type="match status" value="1"/>
</dbReference>
<feature type="binding site" evidence="4">
    <location>
        <position position="321"/>
    </location>
    <ligand>
        <name>S-adenosyl-L-methionine</name>
        <dbReference type="ChEBI" id="CHEBI:59789"/>
    </ligand>
</feature>
<dbReference type="PROSITE" id="PS50926">
    <property type="entry name" value="TRAM"/>
    <property type="match status" value="1"/>
</dbReference>
<dbReference type="InterPro" id="IPR012340">
    <property type="entry name" value="NA-bd_OB-fold"/>
</dbReference>
<dbReference type="Pfam" id="PF01938">
    <property type="entry name" value="TRAM"/>
    <property type="match status" value="1"/>
</dbReference>
<dbReference type="PROSITE" id="PS01231">
    <property type="entry name" value="TRMA_2"/>
    <property type="match status" value="1"/>
</dbReference>
<protein>
    <submittedName>
        <fullName evidence="7">23S rRNA (Uracil(1939)-C(5))-methyltransferase RlmD</fullName>
    </submittedName>
</protein>
<comment type="caution">
    <text evidence="7">The sequence shown here is derived from an EMBL/GenBank/DDBJ whole genome shotgun (WGS) entry which is preliminary data.</text>
</comment>
<keyword evidence="2 4" id="KW-0808">Transferase</keyword>
<feature type="binding site" evidence="4">
    <location>
        <position position="292"/>
    </location>
    <ligand>
        <name>S-adenosyl-L-methionine</name>
        <dbReference type="ChEBI" id="CHEBI:59789"/>
    </ligand>
</feature>
<dbReference type="FunFam" id="2.40.50.1070:FF:000003">
    <property type="entry name" value="23S rRNA (Uracil-5-)-methyltransferase RumA"/>
    <property type="match status" value="1"/>
</dbReference>
<dbReference type="AlphaFoldDB" id="A0A2M7G6X1"/>
<dbReference type="PANTHER" id="PTHR11061">
    <property type="entry name" value="RNA M5U METHYLTRANSFERASE"/>
    <property type="match status" value="1"/>
</dbReference>
<dbReference type="GO" id="GO:0070041">
    <property type="term" value="F:rRNA (uridine-C5-)-methyltransferase activity"/>
    <property type="evidence" value="ECO:0007669"/>
    <property type="project" value="TreeGrafter"/>
</dbReference>
<dbReference type="GO" id="GO:0070475">
    <property type="term" value="P:rRNA base methylation"/>
    <property type="evidence" value="ECO:0007669"/>
    <property type="project" value="TreeGrafter"/>
</dbReference>
<evidence type="ECO:0000259" key="6">
    <source>
        <dbReference type="PROSITE" id="PS50926"/>
    </source>
</evidence>
<name>A0A2M7G6X1_9BACT</name>
<dbReference type="InterPro" id="IPR029063">
    <property type="entry name" value="SAM-dependent_MTases_sf"/>
</dbReference>
<dbReference type="EMBL" id="PFFQ01000023">
    <property type="protein sequence ID" value="PIW17436.1"/>
    <property type="molecule type" value="Genomic_DNA"/>
</dbReference>
<evidence type="ECO:0000256" key="3">
    <source>
        <dbReference type="ARBA" id="ARBA00022691"/>
    </source>
</evidence>
<dbReference type="InterPro" id="IPR002792">
    <property type="entry name" value="TRAM_dom"/>
</dbReference>
<dbReference type="CDD" id="cd02440">
    <property type="entry name" value="AdoMet_MTases"/>
    <property type="match status" value="1"/>
</dbReference>
<keyword evidence="3 4" id="KW-0949">S-adenosyl-L-methionine</keyword>
<evidence type="ECO:0000256" key="4">
    <source>
        <dbReference type="PROSITE-ProRule" id="PRU01024"/>
    </source>
</evidence>
<feature type="active site" evidence="5">
    <location>
        <position position="416"/>
    </location>
</feature>
<dbReference type="Gene3D" id="2.40.50.1070">
    <property type="match status" value="1"/>
</dbReference>
<accession>A0A2M7G6X1</accession>
<feature type="active site" description="Nucleophile" evidence="4">
    <location>
        <position position="416"/>
    </location>
</feature>
<proteinExistence type="inferred from homology"/>
<keyword evidence="1 4" id="KW-0489">Methyltransferase</keyword>
<comment type="similarity">
    <text evidence="4">Belongs to the class I-like SAM-binding methyltransferase superfamily. RNA M5U methyltransferase family.</text>
</comment>
<dbReference type="InterPro" id="IPR010280">
    <property type="entry name" value="U5_MeTrfase_fam"/>
</dbReference>
<dbReference type="Gene3D" id="2.40.50.140">
    <property type="entry name" value="Nucleic acid-binding proteins"/>
    <property type="match status" value="1"/>
</dbReference>
<evidence type="ECO:0000256" key="1">
    <source>
        <dbReference type="ARBA" id="ARBA00022603"/>
    </source>
</evidence>
<evidence type="ECO:0000313" key="7">
    <source>
        <dbReference type="EMBL" id="PIW17436.1"/>
    </source>
</evidence>